<protein>
    <submittedName>
        <fullName evidence="1">Uncharacterized protein</fullName>
    </submittedName>
</protein>
<reference evidence="1" key="1">
    <citation type="submission" date="2021-11" db="EMBL/GenBank/DDBJ databases">
        <title>Fusarium solani-melongenae Genome sequencing and assembly.</title>
        <authorList>
            <person name="Xie S."/>
            <person name="Huang L."/>
            <person name="Zhang X."/>
        </authorList>
    </citation>
    <scope>NUCLEOTIDE SEQUENCE</scope>
    <source>
        <strain evidence="1">CRI 24-3</strain>
    </source>
</reference>
<dbReference type="Proteomes" id="UP000830768">
    <property type="component" value="Chromosome 8"/>
</dbReference>
<name>A0ACD3ZBF7_FUSSC</name>
<proteinExistence type="predicted"/>
<sequence>MSAMRPVDDVIIIGIDFGTTFSGVAWAYSREPDEIELVTSWDSELNRCSDVGKAPTQLYYGKNGDATQWGYSIPIDKDPLKWFKLLLLDDKDVPSEVANSAQLLEARRLRKGLNKDPVEIIGCFLRQIWNHSIDSIKRSVGPDLLRRSKFHVIITVPAIWPHYAQQRMKQAANMSGILQARDCGETVLRFISEPEAAALATLRDLSKRSTIKAKDTIVVCDAGGGTVDLISYCIESTEPFVVKECVKGDGDLCGAVFVDENFINLIKRKAPPGSWESVTKAEERRFLNDGWEHGIKPQFENQRRIWPVDLPDSCIKGSSKGLKRRITVNLSSADILSVFSPIVDKIEALVSRQVEIIETKYWAPPKYIILVGGFGRSRYLFNRLEKKFKSTILQSRGDKPWTAICRGAVVRGLTTYNLSPNLGVKIQSRIARMSYGTKYHTRFISGLHDLQDKYWDECHHEYRAKDQMFWYLREGEDISSKHPVQGNWQRHFSGPLGQLTNLIFCTSTFPPPSRMDGTVRRLCEVTWNHDIDLESLPKWTNKIGKVYHKLGYNMEMVCEDGDVDFTVYHDGNRVGGQSVQVEFD</sequence>
<dbReference type="EMBL" id="CP090036">
    <property type="protein sequence ID" value="UPK98618.1"/>
    <property type="molecule type" value="Genomic_DNA"/>
</dbReference>
<organism evidence="1 2">
    <name type="scientific">Fusarium solani subsp. cucurbitae</name>
    <name type="common">Neocosmosporum cucurbitae</name>
    <dbReference type="NCBI Taxonomy" id="2747967"/>
    <lineage>
        <taxon>Eukaryota</taxon>
        <taxon>Fungi</taxon>
        <taxon>Dikarya</taxon>
        <taxon>Ascomycota</taxon>
        <taxon>Pezizomycotina</taxon>
        <taxon>Sordariomycetes</taxon>
        <taxon>Hypocreomycetidae</taxon>
        <taxon>Hypocreales</taxon>
        <taxon>Nectriaceae</taxon>
        <taxon>Fusarium</taxon>
        <taxon>Fusarium solani species complex</taxon>
    </lineage>
</organism>
<keyword evidence="2" id="KW-1185">Reference proteome</keyword>
<evidence type="ECO:0000313" key="2">
    <source>
        <dbReference type="Proteomes" id="UP000830768"/>
    </source>
</evidence>
<gene>
    <name evidence="1" type="ORF">LCI18_009553</name>
</gene>
<accession>A0ACD3ZBF7</accession>
<evidence type="ECO:0000313" key="1">
    <source>
        <dbReference type="EMBL" id="UPK98618.1"/>
    </source>
</evidence>